<keyword evidence="9" id="KW-1185">Reference proteome</keyword>
<dbReference type="PROSITE" id="PS01075">
    <property type="entry name" value="ACETATE_KINASE_1"/>
    <property type="match status" value="1"/>
</dbReference>
<dbReference type="Pfam" id="PF00871">
    <property type="entry name" value="Acetate_kinase"/>
    <property type="match status" value="1"/>
</dbReference>
<keyword evidence="3 6" id="KW-0547">Nucleotide-binding</keyword>
<dbReference type="PRINTS" id="PR00471">
    <property type="entry name" value="ACETATEKNASE"/>
</dbReference>
<evidence type="ECO:0000256" key="7">
    <source>
        <dbReference type="RuleBase" id="RU003835"/>
    </source>
</evidence>
<proteinExistence type="inferred from homology"/>
<dbReference type="SUPFAM" id="SSF53067">
    <property type="entry name" value="Actin-like ATPase domain"/>
    <property type="match status" value="2"/>
</dbReference>
<feature type="binding site" evidence="6">
    <location>
        <position position="7"/>
    </location>
    <ligand>
        <name>Mg(2+)</name>
        <dbReference type="ChEBI" id="CHEBI:18420"/>
    </ligand>
</feature>
<evidence type="ECO:0000256" key="6">
    <source>
        <dbReference type="HAMAP-Rule" id="MF_00020"/>
    </source>
</evidence>
<feature type="active site" description="Proton donor/acceptor" evidence="6">
    <location>
        <position position="149"/>
    </location>
</feature>
<dbReference type="NCBIfam" id="TIGR00016">
    <property type="entry name" value="ackA"/>
    <property type="match status" value="1"/>
</dbReference>
<keyword evidence="2 6" id="KW-0808">Transferase</keyword>
<keyword evidence="6" id="KW-0963">Cytoplasm</keyword>
<dbReference type="PANTHER" id="PTHR21060">
    <property type="entry name" value="ACETATE KINASE"/>
    <property type="match status" value="1"/>
</dbReference>
<comment type="subcellular location">
    <subcellularLocation>
        <location evidence="6">Cytoplasm</location>
    </subcellularLocation>
</comment>
<dbReference type="PROSITE" id="PS01076">
    <property type="entry name" value="ACETATE_KINASE_2"/>
    <property type="match status" value="1"/>
</dbReference>
<dbReference type="InterPro" id="IPR043129">
    <property type="entry name" value="ATPase_NBD"/>
</dbReference>
<name>A0ABU9EAM6_9BACT</name>
<comment type="function">
    <text evidence="6">Catalyzes the formation of acetyl phosphate from acetate and ATP. Can also catalyze the reverse reaction.</text>
</comment>
<dbReference type="Gene3D" id="3.30.420.40">
    <property type="match status" value="2"/>
</dbReference>
<feature type="site" description="Transition state stabilizer" evidence="6">
    <location>
        <position position="242"/>
    </location>
</feature>
<comment type="cofactor">
    <cofactor evidence="6">
        <name>Mg(2+)</name>
        <dbReference type="ChEBI" id="CHEBI:18420"/>
    </cofactor>
    <cofactor evidence="6">
        <name>Mn(2+)</name>
        <dbReference type="ChEBI" id="CHEBI:29035"/>
    </cofactor>
    <text evidence="6">Mg(2+). Can also accept Mn(2+).</text>
</comment>
<reference evidence="8 9" key="1">
    <citation type="submission" date="2024-02" db="EMBL/GenBank/DDBJ databases">
        <title>A novel Gemmatimonadota bacterium.</title>
        <authorList>
            <person name="Du Z.-J."/>
            <person name="Ye Y.-Q."/>
        </authorList>
    </citation>
    <scope>NUCLEOTIDE SEQUENCE [LARGE SCALE GENOMIC DNA]</scope>
    <source>
        <strain evidence="8 9">DH-20</strain>
    </source>
</reference>
<keyword evidence="5 6" id="KW-0067">ATP-binding</keyword>
<dbReference type="InterPro" id="IPR000890">
    <property type="entry name" value="Aliphatic_acid_kin_short-chain"/>
</dbReference>
<evidence type="ECO:0000256" key="3">
    <source>
        <dbReference type="ARBA" id="ARBA00022741"/>
    </source>
</evidence>
<feature type="binding site" evidence="6">
    <location>
        <begin position="284"/>
        <end position="286"/>
    </location>
    <ligand>
        <name>ATP</name>
        <dbReference type="ChEBI" id="CHEBI:30616"/>
    </ligand>
</feature>
<dbReference type="PIRSF" id="PIRSF000722">
    <property type="entry name" value="Acetate_prop_kin"/>
    <property type="match status" value="1"/>
</dbReference>
<gene>
    <name evidence="6" type="primary">ackA</name>
    <name evidence="8" type="ORF">WI372_09205</name>
</gene>
<comment type="caution">
    <text evidence="6">Lacks conserved residue(s) required for the propagation of feature annotation.</text>
</comment>
<evidence type="ECO:0000256" key="4">
    <source>
        <dbReference type="ARBA" id="ARBA00022777"/>
    </source>
</evidence>
<dbReference type="InterPro" id="IPR023865">
    <property type="entry name" value="Aliphatic_acid_kinase_CS"/>
</dbReference>
<evidence type="ECO:0000256" key="2">
    <source>
        <dbReference type="ARBA" id="ARBA00022679"/>
    </source>
</evidence>
<keyword evidence="6" id="KW-0479">Metal-binding</keyword>
<dbReference type="CDD" id="cd24010">
    <property type="entry name" value="ASKHA_NBD_AcK_PK"/>
    <property type="match status" value="1"/>
</dbReference>
<dbReference type="RefSeq" id="WP_405277247.1">
    <property type="nucleotide sequence ID" value="NZ_CP144380.1"/>
</dbReference>
<keyword evidence="4 6" id="KW-0418">Kinase</keyword>
<comment type="caution">
    <text evidence="8">The sequence shown here is derived from an EMBL/GenBank/DDBJ whole genome shotgun (WGS) entry which is preliminary data.</text>
</comment>
<evidence type="ECO:0000256" key="5">
    <source>
        <dbReference type="ARBA" id="ARBA00022840"/>
    </source>
</evidence>
<feature type="binding site" evidence="6">
    <location>
        <begin position="209"/>
        <end position="213"/>
    </location>
    <ligand>
        <name>ATP</name>
        <dbReference type="ChEBI" id="CHEBI:30616"/>
    </ligand>
</feature>
<organism evidence="8 9">
    <name type="scientific">Gaopeijia maritima</name>
    <dbReference type="NCBI Taxonomy" id="3119007"/>
    <lineage>
        <taxon>Bacteria</taxon>
        <taxon>Pseudomonadati</taxon>
        <taxon>Gemmatimonadota</taxon>
        <taxon>Longimicrobiia</taxon>
        <taxon>Gaopeijiales</taxon>
        <taxon>Gaopeijiaceae</taxon>
        <taxon>Gaopeijia</taxon>
    </lineage>
</organism>
<evidence type="ECO:0000256" key="1">
    <source>
        <dbReference type="ARBA" id="ARBA00008748"/>
    </source>
</evidence>
<comment type="subunit">
    <text evidence="6">Homodimer.</text>
</comment>
<dbReference type="InterPro" id="IPR004372">
    <property type="entry name" value="Ac/propionate_kinase"/>
</dbReference>
<comment type="pathway">
    <text evidence="6">Metabolic intermediate biosynthesis; acetyl-CoA biosynthesis; acetyl-CoA from acetate: step 1/2.</text>
</comment>
<evidence type="ECO:0000313" key="9">
    <source>
        <dbReference type="Proteomes" id="UP001484239"/>
    </source>
</evidence>
<dbReference type="HAMAP" id="MF_00020">
    <property type="entry name" value="Acetate_kinase"/>
    <property type="match status" value="1"/>
</dbReference>
<keyword evidence="6" id="KW-0460">Magnesium</keyword>
<dbReference type="GO" id="GO:0008776">
    <property type="term" value="F:acetate kinase activity"/>
    <property type="evidence" value="ECO:0007669"/>
    <property type="project" value="UniProtKB-EC"/>
</dbReference>
<feature type="binding site" evidence="6">
    <location>
        <position position="385"/>
    </location>
    <ligand>
        <name>Mg(2+)</name>
        <dbReference type="ChEBI" id="CHEBI:18420"/>
    </ligand>
</feature>
<sequence length="406" mass="43091">MKVLVLNSGSSSVKYQVIDTAAGDPLVVGLVERIGAGGALLSQTRSVDGDRVRSSAPILDHRDAIRAILDLIADPEHGVVDRFDEIGAVGHRVVHGGERFVESVRIDDAVVEEIRESIALAPLHNPHNLAGILAARSRLPDVPQVAVFDTAFHAGMPPHAYHYAVPYVLYRRYRIRRYGFHGTSHQHVGQRVAALLDRDPADLRTISIHLGNGASACAIDGGRSVDTSMGFTPLEGLVMGTRSGDLDAAVILHVMGREELGVADATSLLNKHSGLQGLSGISSDMRDLLEEESEGSERARLALDVYCYRVRKYIGAYAAAMGGVDAIGFTGGVGQNSAEIRARCLEGLTFLGVELDADANAALSGGAEGFFHRGAVAVAAIRTGEELVIALEAERLSDVDPASLPD</sequence>
<accession>A0ABU9EAM6</accession>
<dbReference type="EMBL" id="JBBHLI010000004">
    <property type="protein sequence ID" value="MEK9501154.1"/>
    <property type="molecule type" value="Genomic_DNA"/>
</dbReference>
<feature type="site" description="Transition state stabilizer" evidence="6">
    <location>
        <position position="181"/>
    </location>
</feature>
<dbReference type="EC" id="2.7.2.1" evidence="6"/>
<comment type="similarity">
    <text evidence="1 6 7">Belongs to the acetokinase family.</text>
</comment>
<feature type="binding site" evidence="6">
    <location>
        <position position="92"/>
    </location>
    <ligand>
        <name>substrate</name>
    </ligand>
</feature>
<feature type="binding site" evidence="6">
    <location>
        <position position="14"/>
    </location>
    <ligand>
        <name>ATP</name>
        <dbReference type="ChEBI" id="CHEBI:30616"/>
    </ligand>
</feature>
<dbReference type="Proteomes" id="UP001484239">
    <property type="component" value="Unassembled WGS sequence"/>
</dbReference>
<comment type="catalytic activity">
    <reaction evidence="6">
        <text>acetate + ATP = acetyl phosphate + ADP</text>
        <dbReference type="Rhea" id="RHEA:11352"/>
        <dbReference type="ChEBI" id="CHEBI:22191"/>
        <dbReference type="ChEBI" id="CHEBI:30089"/>
        <dbReference type="ChEBI" id="CHEBI:30616"/>
        <dbReference type="ChEBI" id="CHEBI:456216"/>
        <dbReference type="EC" id="2.7.2.1"/>
    </reaction>
</comment>
<evidence type="ECO:0000313" key="8">
    <source>
        <dbReference type="EMBL" id="MEK9501154.1"/>
    </source>
</evidence>
<protein>
    <recommendedName>
        <fullName evidence="6">Acetate kinase</fullName>
        <ecNumber evidence="6">2.7.2.1</ecNumber>
    </recommendedName>
    <alternativeName>
        <fullName evidence="6">Acetokinase</fullName>
    </alternativeName>
</protein>
<dbReference type="PANTHER" id="PTHR21060:SF15">
    <property type="entry name" value="ACETATE KINASE-RELATED"/>
    <property type="match status" value="1"/>
</dbReference>